<sequence length="182" mass="20213">MVSGSEIYTVGHSTLTIEEFTRILKANGVRLVVDVRTVPRSRANPEFDKQSLPTSLEAVGVEYTHFPCLGGLRKPRKDSPNDAWINSSFRGYADYMLTEEFEECLNRLLNLIATRSGGVTLMCAEAVPWRCHRSLIADALYVRGVNATHLVGKNGRRVHTLTKFAVVRGKTITYPKAGSESN</sequence>
<accession>A0A2R6B147</accession>
<dbReference type="EMBL" id="NEXE01000005">
    <property type="protein sequence ID" value="PSN92371.1"/>
    <property type="molecule type" value="Genomic_DNA"/>
</dbReference>
<comment type="caution">
    <text evidence="1">The sequence shown here is derived from an EMBL/GenBank/DDBJ whole genome shotgun (WGS) entry which is preliminary data.</text>
</comment>
<name>A0A2R6B147_9ARCH</name>
<evidence type="ECO:0000313" key="2">
    <source>
        <dbReference type="Proteomes" id="UP000240322"/>
    </source>
</evidence>
<proteinExistence type="predicted"/>
<dbReference type="Proteomes" id="UP000240322">
    <property type="component" value="Unassembled WGS sequence"/>
</dbReference>
<dbReference type="PANTHER" id="PTHR39337">
    <property type="entry name" value="BLR5642 PROTEIN"/>
    <property type="match status" value="1"/>
</dbReference>
<dbReference type="InterPro" id="IPR014519">
    <property type="entry name" value="UCP024492"/>
</dbReference>
<gene>
    <name evidence="1" type="ORF">B9Q03_01215</name>
</gene>
<evidence type="ECO:0000313" key="1">
    <source>
        <dbReference type="EMBL" id="PSN92371.1"/>
    </source>
</evidence>
<organism evidence="1 2">
    <name type="scientific">Candidatus Marsarchaeota G2 archaeon OSP_D</name>
    <dbReference type="NCBI Taxonomy" id="1978157"/>
    <lineage>
        <taxon>Archaea</taxon>
        <taxon>Candidatus Marsarchaeota</taxon>
        <taxon>Candidatus Marsarchaeota group 2</taxon>
    </lineage>
</organism>
<dbReference type="PIRSF" id="PIRSF024492">
    <property type="entry name" value="UCP024492"/>
    <property type="match status" value="1"/>
</dbReference>
<reference evidence="1 2" key="1">
    <citation type="submission" date="2017-04" db="EMBL/GenBank/DDBJ databases">
        <title>Novel microbial lineages endemic to geothermal iron-oxide mats fill important gaps in the evolutionary history of Archaea.</title>
        <authorList>
            <person name="Jay Z.J."/>
            <person name="Beam J.P."/>
            <person name="Dlakic M."/>
            <person name="Rusch D.B."/>
            <person name="Kozubal M.A."/>
            <person name="Inskeep W.P."/>
        </authorList>
    </citation>
    <scope>NUCLEOTIDE SEQUENCE [LARGE SCALE GENOMIC DNA]</scope>
    <source>
        <strain evidence="1">OSP_D</strain>
    </source>
</reference>
<dbReference type="AlphaFoldDB" id="A0A2R6B147"/>
<dbReference type="PANTHER" id="PTHR39337:SF1">
    <property type="entry name" value="BLR5642 PROTEIN"/>
    <property type="match status" value="1"/>
</dbReference>
<protein>
    <submittedName>
        <fullName evidence="1">DNA repair protein</fullName>
    </submittedName>
</protein>
<dbReference type="InterPro" id="IPR007438">
    <property type="entry name" value="DUF488"/>
</dbReference>
<dbReference type="Pfam" id="PF04343">
    <property type="entry name" value="DUF488"/>
    <property type="match status" value="1"/>
</dbReference>